<dbReference type="InterPro" id="IPR002724">
    <property type="entry name" value="Pyruvoyl-dep_arg_deCO2ase"/>
</dbReference>
<evidence type="ECO:0000256" key="1">
    <source>
        <dbReference type="ARBA" id="ARBA00001928"/>
    </source>
</evidence>
<dbReference type="InterPro" id="IPR016105">
    <property type="entry name" value="Pyr-dep_his/arg-deCO2ase_sand"/>
</dbReference>
<keyword evidence="3" id="KW-0210">Decarboxylase</keyword>
<dbReference type="GO" id="GO:0008792">
    <property type="term" value="F:arginine decarboxylase activity"/>
    <property type="evidence" value="ECO:0007669"/>
    <property type="project" value="UniProtKB-EC"/>
</dbReference>
<dbReference type="EMBL" id="UINC01013030">
    <property type="protein sequence ID" value="SVA56544.1"/>
    <property type="molecule type" value="Genomic_DNA"/>
</dbReference>
<evidence type="ECO:0000256" key="2">
    <source>
        <dbReference type="ARBA" id="ARBA00012426"/>
    </source>
</evidence>
<dbReference type="SFLD" id="SFLDG01170">
    <property type="entry name" value="Pyruvoyl-dependent_arginine_de"/>
    <property type="match status" value="1"/>
</dbReference>
<dbReference type="InterPro" id="IPR016104">
    <property type="entry name" value="Pyr-dep_his/arg-deCO2ase"/>
</dbReference>
<dbReference type="AlphaFoldDB" id="A0A381WVK9"/>
<dbReference type="GO" id="GO:0006527">
    <property type="term" value="P:L-arginine catabolic process"/>
    <property type="evidence" value="ECO:0007669"/>
    <property type="project" value="InterPro"/>
</dbReference>
<dbReference type="HAMAP" id="MF_01404">
    <property type="entry name" value="PvlArgDC"/>
    <property type="match status" value="1"/>
</dbReference>
<gene>
    <name evidence="7" type="ORF">METZ01_LOCUS109398</name>
</gene>
<evidence type="ECO:0000256" key="4">
    <source>
        <dbReference type="ARBA" id="ARBA00023239"/>
    </source>
</evidence>
<reference evidence="7" key="1">
    <citation type="submission" date="2018-05" db="EMBL/GenBank/DDBJ databases">
        <authorList>
            <person name="Lanie J.A."/>
            <person name="Ng W.-L."/>
            <person name="Kazmierczak K.M."/>
            <person name="Andrzejewski T.M."/>
            <person name="Davidsen T.M."/>
            <person name="Wayne K.J."/>
            <person name="Tettelin H."/>
            <person name="Glass J.I."/>
            <person name="Rusch D."/>
            <person name="Podicherti R."/>
            <person name="Tsui H.-C.T."/>
            <person name="Winkler M.E."/>
        </authorList>
    </citation>
    <scope>NUCLEOTIDE SEQUENCE</scope>
</reference>
<evidence type="ECO:0000256" key="5">
    <source>
        <dbReference type="ARBA" id="ARBA00023317"/>
    </source>
</evidence>
<name>A0A381WVK9_9ZZZZ</name>
<keyword evidence="4" id="KW-0456">Lyase</keyword>
<comment type="cofactor">
    <cofactor evidence="1">
        <name>pyruvate</name>
        <dbReference type="ChEBI" id="CHEBI:15361"/>
    </cofactor>
</comment>
<dbReference type="Gene3D" id="3.50.20.10">
    <property type="entry name" value="Pyruvoyl-Dependent Histidine Decarboxylase, subunit B"/>
    <property type="match status" value="1"/>
</dbReference>
<dbReference type="SFLD" id="SFLDS00055">
    <property type="entry name" value="Pyruvoyl-Dependent_Histidine/A"/>
    <property type="match status" value="1"/>
</dbReference>
<dbReference type="Pfam" id="PF01862">
    <property type="entry name" value="PvlArgDC"/>
    <property type="match status" value="1"/>
</dbReference>
<sequence length="186" mass="20024">VFQGNALVPRKFFFTTGVGIHQEKLTSFEMALRHAQIARYNLVRISSILPPHCEFVERKDGVKGLQAGEIVFCVLSKASSNEPGNKLGASVGVAVPKDRSMYGYIAEHQGFGRSASEVGAHAEDLAAQMLATALGISFDPETARGERRGHRRLSGQVVGSQSYEMVSEVPDQGFWTTVLAAAVVCG</sequence>
<feature type="non-terminal residue" evidence="7">
    <location>
        <position position="1"/>
    </location>
</feature>
<dbReference type="PIRSF" id="PIRSF005216">
    <property type="entry name" value="Pyruvoyl-dep_arg_deCO2ase"/>
    <property type="match status" value="1"/>
</dbReference>
<dbReference type="PANTHER" id="PTHR40438:SF1">
    <property type="entry name" value="PYRUVOYL-DEPENDENT ARGININE DECARBOXYLASE"/>
    <property type="match status" value="1"/>
</dbReference>
<keyword evidence="5" id="KW-0670">Pyruvate</keyword>
<dbReference type="EC" id="4.1.1.19" evidence="2"/>
<dbReference type="NCBIfam" id="TIGR00286">
    <property type="entry name" value="pyruvoyl-dependent arginine decarboxylase"/>
    <property type="match status" value="1"/>
</dbReference>
<proteinExistence type="inferred from homology"/>
<protein>
    <recommendedName>
        <fullName evidence="2">arginine decarboxylase</fullName>
        <ecNumber evidence="2">4.1.1.19</ecNumber>
    </recommendedName>
</protein>
<evidence type="ECO:0000313" key="7">
    <source>
        <dbReference type="EMBL" id="SVA56544.1"/>
    </source>
</evidence>
<evidence type="ECO:0000256" key="6">
    <source>
        <dbReference type="ARBA" id="ARBA00049309"/>
    </source>
</evidence>
<dbReference type="PANTHER" id="PTHR40438">
    <property type="entry name" value="PYRUVOYL-DEPENDENT ARGININE DECARBOXYLASE"/>
    <property type="match status" value="1"/>
</dbReference>
<organism evidence="7">
    <name type="scientific">marine metagenome</name>
    <dbReference type="NCBI Taxonomy" id="408172"/>
    <lineage>
        <taxon>unclassified sequences</taxon>
        <taxon>metagenomes</taxon>
        <taxon>ecological metagenomes</taxon>
    </lineage>
</organism>
<comment type="catalytic activity">
    <reaction evidence="6">
        <text>L-arginine + H(+) = agmatine + CO2</text>
        <dbReference type="Rhea" id="RHEA:17641"/>
        <dbReference type="ChEBI" id="CHEBI:15378"/>
        <dbReference type="ChEBI" id="CHEBI:16526"/>
        <dbReference type="ChEBI" id="CHEBI:32682"/>
        <dbReference type="ChEBI" id="CHEBI:58145"/>
        <dbReference type="EC" id="4.1.1.19"/>
    </reaction>
</comment>
<dbReference type="SUPFAM" id="SSF56271">
    <property type="entry name" value="Pyruvoyl-dependent histidine and arginine decarboxylases"/>
    <property type="match status" value="1"/>
</dbReference>
<accession>A0A381WVK9</accession>
<evidence type="ECO:0000256" key="3">
    <source>
        <dbReference type="ARBA" id="ARBA00022793"/>
    </source>
</evidence>